<evidence type="ECO:0000313" key="2">
    <source>
        <dbReference type="EMBL" id="KAF1919703.1"/>
    </source>
</evidence>
<dbReference type="Gene3D" id="1.10.510.10">
    <property type="entry name" value="Transferase(Phosphotransferase) domain 1"/>
    <property type="match status" value="1"/>
</dbReference>
<sequence>MLPSLRKWMHPLWRRLKSASKLFNFVTPLINYFYALPRRSKAALRIESVRDLSPLYEAFSEEDDEHGNPIFLYSSFGFISDDFTAYFGRSKLRKYDLSSKDIEESLELLPDEDVYPEAPWNITTSTRPIDSSVFPKGPKLHTVFIGTGLLPKLMLQEVQIFELLQHNPHPNIIHYHGCLIRRSRIVGIVLDRQSMTLEQRLKDSTRYLDVETCIGKITSAVSHIHTLELAHNDLTPMNIVVDEYDTPFIIDFGSCRPFGCELITAGTPGWIDEDFAHSAQSHDEIALGTLRAWLETQGQDMINY</sequence>
<dbReference type="PANTHER" id="PTHR44167:SF24">
    <property type="entry name" value="SERINE_THREONINE-PROTEIN KINASE CHK2"/>
    <property type="match status" value="1"/>
</dbReference>
<feature type="domain" description="Protein kinase" evidence="1">
    <location>
        <begin position="76"/>
        <end position="304"/>
    </location>
</feature>
<dbReference type="InterPro" id="IPR011009">
    <property type="entry name" value="Kinase-like_dom_sf"/>
</dbReference>
<reference evidence="2" key="1">
    <citation type="journal article" date="2020" name="Stud. Mycol.">
        <title>101 Dothideomycetes genomes: a test case for predicting lifestyles and emergence of pathogens.</title>
        <authorList>
            <person name="Haridas S."/>
            <person name="Albert R."/>
            <person name="Binder M."/>
            <person name="Bloem J."/>
            <person name="Labutti K."/>
            <person name="Salamov A."/>
            <person name="Andreopoulos B."/>
            <person name="Baker S."/>
            <person name="Barry K."/>
            <person name="Bills G."/>
            <person name="Bluhm B."/>
            <person name="Cannon C."/>
            <person name="Castanera R."/>
            <person name="Culley D."/>
            <person name="Daum C."/>
            <person name="Ezra D."/>
            <person name="Gonzalez J."/>
            <person name="Henrissat B."/>
            <person name="Kuo A."/>
            <person name="Liang C."/>
            <person name="Lipzen A."/>
            <person name="Lutzoni F."/>
            <person name="Magnuson J."/>
            <person name="Mondo S."/>
            <person name="Nolan M."/>
            <person name="Ohm R."/>
            <person name="Pangilinan J."/>
            <person name="Park H.-J."/>
            <person name="Ramirez L."/>
            <person name="Alfaro M."/>
            <person name="Sun H."/>
            <person name="Tritt A."/>
            <person name="Yoshinaga Y."/>
            <person name="Zwiers L.-H."/>
            <person name="Turgeon B."/>
            <person name="Goodwin S."/>
            <person name="Spatafora J."/>
            <person name="Crous P."/>
            <person name="Grigoriev I."/>
        </authorList>
    </citation>
    <scope>NUCLEOTIDE SEQUENCE</scope>
    <source>
        <strain evidence="2">HMLAC05119</strain>
    </source>
</reference>
<organism evidence="2 3">
    <name type="scientific">Ampelomyces quisqualis</name>
    <name type="common">Powdery mildew agent</name>
    <dbReference type="NCBI Taxonomy" id="50730"/>
    <lineage>
        <taxon>Eukaryota</taxon>
        <taxon>Fungi</taxon>
        <taxon>Dikarya</taxon>
        <taxon>Ascomycota</taxon>
        <taxon>Pezizomycotina</taxon>
        <taxon>Dothideomycetes</taxon>
        <taxon>Pleosporomycetidae</taxon>
        <taxon>Pleosporales</taxon>
        <taxon>Pleosporineae</taxon>
        <taxon>Phaeosphaeriaceae</taxon>
        <taxon>Ampelomyces</taxon>
    </lineage>
</organism>
<dbReference type="EMBL" id="ML979133">
    <property type="protein sequence ID" value="KAF1919703.1"/>
    <property type="molecule type" value="Genomic_DNA"/>
</dbReference>
<dbReference type="PROSITE" id="PS50011">
    <property type="entry name" value="PROTEIN_KINASE_DOM"/>
    <property type="match status" value="1"/>
</dbReference>
<dbReference type="Pfam" id="PF00069">
    <property type="entry name" value="Pkinase"/>
    <property type="match status" value="1"/>
</dbReference>
<protein>
    <submittedName>
        <fullName evidence="2">Serine/threonine-protein kinase-like protein</fullName>
    </submittedName>
</protein>
<evidence type="ECO:0000313" key="3">
    <source>
        <dbReference type="Proteomes" id="UP000800096"/>
    </source>
</evidence>
<dbReference type="PANTHER" id="PTHR44167">
    <property type="entry name" value="OVARIAN-SPECIFIC SERINE/THREONINE-PROTEIN KINASE LOK-RELATED"/>
    <property type="match status" value="1"/>
</dbReference>
<proteinExistence type="predicted"/>
<dbReference type="OrthoDB" id="4062651at2759"/>
<dbReference type="Proteomes" id="UP000800096">
    <property type="component" value="Unassembled WGS sequence"/>
</dbReference>
<accession>A0A6A5QW55</accession>
<evidence type="ECO:0000259" key="1">
    <source>
        <dbReference type="PROSITE" id="PS50011"/>
    </source>
</evidence>
<dbReference type="GO" id="GO:0005524">
    <property type="term" value="F:ATP binding"/>
    <property type="evidence" value="ECO:0007669"/>
    <property type="project" value="InterPro"/>
</dbReference>
<keyword evidence="2" id="KW-0808">Transferase</keyword>
<gene>
    <name evidence="2" type="ORF">BDU57DRAFT_546308</name>
</gene>
<dbReference type="GO" id="GO:0004674">
    <property type="term" value="F:protein serine/threonine kinase activity"/>
    <property type="evidence" value="ECO:0007669"/>
    <property type="project" value="TreeGrafter"/>
</dbReference>
<dbReference type="InterPro" id="IPR000719">
    <property type="entry name" value="Prot_kinase_dom"/>
</dbReference>
<keyword evidence="3" id="KW-1185">Reference proteome</keyword>
<dbReference type="GO" id="GO:0005634">
    <property type="term" value="C:nucleus"/>
    <property type="evidence" value="ECO:0007669"/>
    <property type="project" value="TreeGrafter"/>
</dbReference>
<dbReference type="GO" id="GO:0005737">
    <property type="term" value="C:cytoplasm"/>
    <property type="evidence" value="ECO:0007669"/>
    <property type="project" value="TreeGrafter"/>
</dbReference>
<name>A0A6A5QW55_AMPQU</name>
<dbReference type="AlphaFoldDB" id="A0A6A5QW55"/>
<keyword evidence="2" id="KW-0418">Kinase</keyword>
<dbReference type="SUPFAM" id="SSF56112">
    <property type="entry name" value="Protein kinase-like (PK-like)"/>
    <property type="match status" value="1"/>
</dbReference>
<dbReference type="GO" id="GO:0044773">
    <property type="term" value="P:mitotic DNA damage checkpoint signaling"/>
    <property type="evidence" value="ECO:0007669"/>
    <property type="project" value="TreeGrafter"/>
</dbReference>